<dbReference type="SUPFAM" id="SSF53335">
    <property type="entry name" value="S-adenosyl-L-methionine-dependent methyltransferases"/>
    <property type="match status" value="1"/>
</dbReference>
<organism evidence="3 4">
    <name type="scientific">Chlamydomonas eustigma</name>
    <dbReference type="NCBI Taxonomy" id="1157962"/>
    <lineage>
        <taxon>Eukaryota</taxon>
        <taxon>Viridiplantae</taxon>
        <taxon>Chlorophyta</taxon>
        <taxon>core chlorophytes</taxon>
        <taxon>Chlorophyceae</taxon>
        <taxon>CS clade</taxon>
        <taxon>Chlamydomonadales</taxon>
        <taxon>Chlamydomonadaceae</taxon>
        <taxon>Chlamydomonas</taxon>
    </lineage>
</organism>
<proteinExistence type="predicted"/>
<dbReference type="Proteomes" id="UP000232323">
    <property type="component" value="Unassembled WGS sequence"/>
</dbReference>
<feature type="region of interest" description="Disordered" evidence="1">
    <location>
        <begin position="224"/>
        <end position="254"/>
    </location>
</feature>
<evidence type="ECO:0000256" key="1">
    <source>
        <dbReference type="SAM" id="MobiDB-lite"/>
    </source>
</evidence>
<dbReference type="EMBL" id="BEGY01000022">
    <property type="protein sequence ID" value="GAX77146.1"/>
    <property type="molecule type" value="Genomic_DNA"/>
</dbReference>
<feature type="region of interest" description="Disordered" evidence="1">
    <location>
        <begin position="372"/>
        <end position="394"/>
    </location>
</feature>
<name>A0A250X268_9CHLO</name>
<accession>A0A250X268</accession>
<dbReference type="AlphaFoldDB" id="A0A250X268"/>
<keyword evidence="2" id="KW-0732">Signal</keyword>
<dbReference type="InterPro" id="IPR029063">
    <property type="entry name" value="SAM-dependent_MTases_sf"/>
</dbReference>
<feature type="compositionally biased region" description="Low complexity" evidence="1">
    <location>
        <begin position="377"/>
        <end position="394"/>
    </location>
</feature>
<dbReference type="Gene3D" id="3.40.50.150">
    <property type="entry name" value="Vaccinia Virus protein VP39"/>
    <property type="match status" value="1"/>
</dbReference>
<feature type="compositionally biased region" description="Gly residues" evidence="1">
    <location>
        <begin position="236"/>
        <end position="246"/>
    </location>
</feature>
<keyword evidence="4" id="KW-1185">Reference proteome</keyword>
<dbReference type="OrthoDB" id="5835829at2759"/>
<evidence type="ECO:0000313" key="3">
    <source>
        <dbReference type="EMBL" id="GAX77146.1"/>
    </source>
</evidence>
<comment type="caution">
    <text evidence="3">The sequence shown here is derived from an EMBL/GenBank/DDBJ whole genome shotgun (WGS) entry which is preliminary data.</text>
</comment>
<gene>
    <name evidence="3" type="ORF">CEUSTIGMA_g4592.t1</name>
</gene>
<feature type="compositionally biased region" description="Low complexity" evidence="1">
    <location>
        <begin position="226"/>
        <end position="235"/>
    </location>
</feature>
<feature type="signal peptide" evidence="2">
    <location>
        <begin position="1"/>
        <end position="31"/>
    </location>
</feature>
<evidence type="ECO:0000256" key="2">
    <source>
        <dbReference type="SAM" id="SignalP"/>
    </source>
</evidence>
<evidence type="ECO:0000313" key="4">
    <source>
        <dbReference type="Proteomes" id="UP000232323"/>
    </source>
</evidence>
<evidence type="ECO:0008006" key="5">
    <source>
        <dbReference type="Google" id="ProtNLM"/>
    </source>
</evidence>
<reference evidence="3 4" key="1">
    <citation type="submission" date="2017-08" db="EMBL/GenBank/DDBJ databases">
        <title>Acidophilic green algal genome provides insights into adaptation to an acidic environment.</title>
        <authorList>
            <person name="Hirooka S."/>
            <person name="Hirose Y."/>
            <person name="Kanesaki Y."/>
            <person name="Higuchi S."/>
            <person name="Fujiwara T."/>
            <person name="Onuma R."/>
            <person name="Era A."/>
            <person name="Ohbayashi R."/>
            <person name="Uzuka A."/>
            <person name="Nozaki H."/>
            <person name="Yoshikawa H."/>
            <person name="Miyagishima S.Y."/>
        </authorList>
    </citation>
    <scope>NUCLEOTIDE SEQUENCE [LARGE SCALE GENOMIC DNA]</scope>
    <source>
        <strain evidence="3 4">NIES-2499</strain>
    </source>
</reference>
<protein>
    <recommendedName>
        <fullName evidence="5">Methyltransferase FkbM domain-containing protein</fullName>
    </recommendedName>
</protein>
<dbReference type="InterPro" id="IPR006342">
    <property type="entry name" value="FkbM_mtfrase"/>
</dbReference>
<sequence length="394" mass="42366">MMVPDCLKTWLFLPRLLLLLVLLCPKQHCHGAKSTGQGGQVKKSSHLVPGPVGDELCPGTHFKIQEKEINSFSDLTQMFTHYTRIPKLAGSMASHVVVVNVEVTGNKPCGAFTSNATFYIRAGLRDVKHFLYSYQSQALRFTRSSIFKGSSSDQNLNILDLGARNGMTTAYIAMNFPKAKIIATEPSLPELALLRLNTAQYPNVHVEYGAVWDSQVALKLDRSHLSGRPHSSSGSLGRGRSSGGEAAGSTTGSSSQPLLHRFVVDVMDVAAGAGKMGELVPSITLSSLLQRHDWTEVDLLHADLDGVERVVLGDSLAASSWLKKVRCISLRLGYGDQTAAVREVGRMLGGAYTLGGRSVDVHYWCRQGGKNVVKQGSDSPGKASNSSSSISAKG</sequence>
<dbReference type="NCBIfam" id="TIGR01444">
    <property type="entry name" value="fkbM_fam"/>
    <property type="match status" value="1"/>
</dbReference>
<feature type="chain" id="PRO_5012806631" description="Methyltransferase FkbM domain-containing protein" evidence="2">
    <location>
        <begin position="32"/>
        <end position="394"/>
    </location>
</feature>